<keyword evidence="5" id="KW-0676">Redox-active center</keyword>
<comment type="subcellular location">
    <subcellularLocation>
        <location evidence="1">Cell envelope</location>
    </subcellularLocation>
</comment>
<reference evidence="7" key="1">
    <citation type="journal article" date="2020" name="Fungal Divers.">
        <title>Resolving the Mortierellaceae phylogeny through synthesis of multi-gene phylogenetics and phylogenomics.</title>
        <authorList>
            <person name="Vandepol N."/>
            <person name="Liber J."/>
            <person name="Desiro A."/>
            <person name="Na H."/>
            <person name="Kennedy M."/>
            <person name="Barry K."/>
            <person name="Grigoriev I.V."/>
            <person name="Miller A.N."/>
            <person name="O'Donnell K."/>
            <person name="Stajich J.E."/>
            <person name="Bonito G."/>
        </authorList>
    </citation>
    <scope>NUCLEOTIDE SEQUENCE</scope>
    <source>
        <strain evidence="7">NVP1</strain>
    </source>
</reference>
<dbReference type="SUPFAM" id="SSF52833">
    <property type="entry name" value="Thioredoxin-like"/>
    <property type="match status" value="1"/>
</dbReference>
<dbReference type="InterPro" id="IPR036249">
    <property type="entry name" value="Thioredoxin-like_sf"/>
</dbReference>
<evidence type="ECO:0000256" key="3">
    <source>
        <dbReference type="ARBA" id="ARBA00022748"/>
    </source>
</evidence>
<evidence type="ECO:0000313" key="7">
    <source>
        <dbReference type="EMBL" id="KAF9336280.1"/>
    </source>
</evidence>
<evidence type="ECO:0000256" key="4">
    <source>
        <dbReference type="ARBA" id="ARBA00023157"/>
    </source>
</evidence>
<dbReference type="AlphaFoldDB" id="A0A9P5VQ42"/>
<sequence>MDPNPPLSDAERLLIEAYTTILSEPFEDKYEDRWEDAPFDLAIDVFKSRAQEIGFSDPFELLARFKIESYESIRSQLKKGPPLCFRPGWQSPLVGQRIDPYEVTSHCGHLLGPRFEGKQRVVVLEFWASWCDPCVEAGPDLSELADHYQHRGDDVAVIGINNESIFGVTKPADMDLLSSFLEANREGFRFTVLVDNDEGYAKDTVYKATAYRGIPCIVLVIDGLVTYVGAPQEQFRLTLDEAIETISLQSAKEP</sequence>
<dbReference type="CDD" id="cd02966">
    <property type="entry name" value="TlpA_like_family"/>
    <property type="match status" value="1"/>
</dbReference>
<dbReference type="EMBL" id="JAAAUY010000065">
    <property type="protein sequence ID" value="KAF9336280.1"/>
    <property type="molecule type" value="Genomic_DNA"/>
</dbReference>
<organism evidence="7 8">
    <name type="scientific">Podila minutissima</name>
    <dbReference type="NCBI Taxonomy" id="64525"/>
    <lineage>
        <taxon>Eukaryota</taxon>
        <taxon>Fungi</taxon>
        <taxon>Fungi incertae sedis</taxon>
        <taxon>Mucoromycota</taxon>
        <taxon>Mortierellomycotina</taxon>
        <taxon>Mortierellomycetes</taxon>
        <taxon>Mortierellales</taxon>
        <taxon>Mortierellaceae</taxon>
        <taxon>Podila</taxon>
    </lineage>
</organism>
<dbReference type="InterPro" id="IPR013766">
    <property type="entry name" value="Thioredoxin_domain"/>
</dbReference>
<keyword evidence="3" id="KW-0201">Cytochrome c-type biogenesis</keyword>
<comment type="caution">
    <text evidence="7">The sequence shown here is derived from an EMBL/GenBank/DDBJ whole genome shotgun (WGS) entry which is preliminary data.</text>
</comment>
<gene>
    <name evidence="7" type="ORF">BG006_009127</name>
</gene>
<evidence type="ECO:0000313" key="8">
    <source>
        <dbReference type="Proteomes" id="UP000696485"/>
    </source>
</evidence>
<keyword evidence="4" id="KW-1015">Disulfide bond</keyword>
<proteinExistence type="inferred from homology"/>
<evidence type="ECO:0000259" key="6">
    <source>
        <dbReference type="PROSITE" id="PS51352"/>
    </source>
</evidence>
<dbReference type="Pfam" id="PF08534">
    <property type="entry name" value="Redoxin"/>
    <property type="match status" value="1"/>
</dbReference>
<evidence type="ECO:0000256" key="1">
    <source>
        <dbReference type="ARBA" id="ARBA00004196"/>
    </source>
</evidence>
<dbReference type="PROSITE" id="PS51352">
    <property type="entry name" value="THIOREDOXIN_2"/>
    <property type="match status" value="1"/>
</dbReference>
<dbReference type="GO" id="GO:0017004">
    <property type="term" value="P:cytochrome complex assembly"/>
    <property type="evidence" value="ECO:0007669"/>
    <property type="project" value="UniProtKB-KW"/>
</dbReference>
<dbReference type="GO" id="GO:0016491">
    <property type="term" value="F:oxidoreductase activity"/>
    <property type="evidence" value="ECO:0007669"/>
    <property type="project" value="InterPro"/>
</dbReference>
<keyword evidence="8" id="KW-1185">Reference proteome</keyword>
<protein>
    <recommendedName>
        <fullName evidence="6">Thioredoxin domain-containing protein</fullName>
    </recommendedName>
</protein>
<evidence type="ECO:0000256" key="5">
    <source>
        <dbReference type="ARBA" id="ARBA00023284"/>
    </source>
</evidence>
<dbReference type="PANTHER" id="PTHR42852">
    <property type="entry name" value="THIOL:DISULFIDE INTERCHANGE PROTEIN DSBE"/>
    <property type="match status" value="1"/>
</dbReference>
<dbReference type="InterPro" id="IPR013740">
    <property type="entry name" value="Redoxin"/>
</dbReference>
<dbReference type="PANTHER" id="PTHR42852:SF6">
    <property type="entry name" value="THIOL:DISULFIDE INTERCHANGE PROTEIN DSBE"/>
    <property type="match status" value="1"/>
</dbReference>
<accession>A0A9P5VQ42</accession>
<dbReference type="Gene3D" id="3.40.30.10">
    <property type="entry name" value="Glutaredoxin"/>
    <property type="match status" value="1"/>
</dbReference>
<comment type="similarity">
    <text evidence="2">Belongs to the peroxiredoxin family. Prx5 subfamily.</text>
</comment>
<name>A0A9P5VQ42_9FUNG</name>
<dbReference type="InterPro" id="IPR050553">
    <property type="entry name" value="Thioredoxin_ResA/DsbE_sf"/>
</dbReference>
<feature type="domain" description="Thioredoxin" evidence="6">
    <location>
        <begin position="92"/>
        <end position="226"/>
    </location>
</feature>
<dbReference type="Proteomes" id="UP000696485">
    <property type="component" value="Unassembled WGS sequence"/>
</dbReference>
<evidence type="ECO:0000256" key="2">
    <source>
        <dbReference type="ARBA" id="ARBA00010505"/>
    </source>
</evidence>